<comment type="catalytic activity">
    <reaction evidence="2">
        <text>N-terminal N-formyl-L-methionyl-[peptide] + H2O = N-terminal L-methionyl-[peptide] + formate</text>
        <dbReference type="Rhea" id="RHEA:24420"/>
        <dbReference type="Rhea" id="RHEA-COMP:10639"/>
        <dbReference type="Rhea" id="RHEA-COMP:10640"/>
        <dbReference type="ChEBI" id="CHEBI:15377"/>
        <dbReference type="ChEBI" id="CHEBI:15740"/>
        <dbReference type="ChEBI" id="CHEBI:49298"/>
        <dbReference type="ChEBI" id="CHEBI:64731"/>
        <dbReference type="EC" id="3.5.1.88"/>
    </reaction>
</comment>
<accession>A0ABS8BWU7</accession>
<reference evidence="3" key="1">
    <citation type="submission" date="2021-10" db="EMBL/GenBank/DDBJ databases">
        <title>Loktanella gaetbuli sp. nov., isolated from a tidal flat.</title>
        <authorList>
            <person name="Park S."/>
            <person name="Yoon J.-H."/>
        </authorList>
    </citation>
    <scope>NUCLEOTIDE SEQUENCE</scope>
    <source>
        <strain evidence="3">TSTF-M6</strain>
    </source>
</reference>
<dbReference type="Gene3D" id="3.90.45.10">
    <property type="entry name" value="Peptide deformylase"/>
    <property type="match status" value="1"/>
</dbReference>
<dbReference type="CDD" id="cd00487">
    <property type="entry name" value="Pep_deformylase"/>
    <property type="match status" value="1"/>
</dbReference>
<feature type="active site" evidence="2">
    <location>
        <position position="135"/>
    </location>
</feature>
<evidence type="ECO:0000256" key="2">
    <source>
        <dbReference type="HAMAP-Rule" id="MF_00163"/>
    </source>
</evidence>
<feature type="binding site" evidence="2">
    <location>
        <position position="138"/>
    </location>
    <ligand>
        <name>Fe cation</name>
        <dbReference type="ChEBI" id="CHEBI:24875"/>
    </ligand>
</feature>
<dbReference type="PRINTS" id="PR01576">
    <property type="entry name" value="PDEFORMYLASE"/>
</dbReference>
<dbReference type="HAMAP" id="MF_00163">
    <property type="entry name" value="Pep_deformylase"/>
    <property type="match status" value="1"/>
</dbReference>
<dbReference type="NCBIfam" id="TIGR00079">
    <property type="entry name" value="pept_deformyl"/>
    <property type="match status" value="1"/>
</dbReference>
<dbReference type="NCBIfam" id="NF001159">
    <property type="entry name" value="PRK00150.1-3"/>
    <property type="match status" value="1"/>
</dbReference>
<dbReference type="EC" id="3.5.1.88" evidence="2"/>
<comment type="similarity">
    <text evidence="1 2">Belongs to the polypeptide deformylase family.</text>
</comment>
<dbReference type="SUPFAM" id="SSF56420">
    <property type="entry name" value="Peptide deformylase"/>
    <property type="match status" value="1"/>
</dbReference>
<keyword evidence="2 3" id="KW-0378">Hydrolase</keyword>
<evidence type="ECO:0000313" key="4">
    <source>
        <dbReference type="Proteomes" id="UP001138961"/>
    </source>
</evidence>
<dbReference type="Proteomes" id="UP001138961">
    <property type="component" value="Unassembled WGS sequence"/>
</dbReference>
<comment type="function">
    <text evidence="2">Removes the formyl group from the N-terminal Met of newly synthesized proteins. Requires at least a dipeptide for an efficient rate of reaction. N-terminal L-methionine is a prerequisite for activity but the enzyme has broad specificity at other positions.</text>
</comment>
<keyword evidence="2" id="KW-0648">Protein biosynthesis</keyword>
<proteinExistence type="inferred from homology"/>
<dbReference type="GO" id="GO:0042586">
    <property type="term" value="F:peptide deformylase activity"/>
    <property type="evidence" value="ECO:0007669"/>
    <property type="project" value="UniProtKB-EC"/>
</dbReference>
<organism evidence="3 4">
    <name type="scientific">Loktanella gaetbuli</name>
    <dbReference type="NCBI Taxonomy" id="2881335"/>
    <lineage>
        <taxon>Bacteria</taxon>
        <taxon>Pseudomonadati</taxon>
        <taxon>Pseudomonadota</taxon>
        <taxon>Alphaproteobacteria</taxon>
        <taxon>Rhodobacterales</taxon>
        <taxon>Roseobacteraceae</taxon>
        <taxon>Loktanella</taxon>
    </lineage>
</organism>
<dbReference type="Pfam" id="PF01327">
    <property type="entry name" value="Pep_deformylase"/>
    <property type="match status" value="1"/>
</dbReference>
<dbReference type="InterPro" id="IPR023635">
    <property type="entry name" value="Peptide_deformylase"/>
</dbReference>
<keyword evidence="2" id="KW-0408">Iron</keyword>
<name>A0ABS8BWU7_9RHOB</name>
<dbReference type="RefSeq" id="WP_226748756.1">
    <property type="nucleotide sequence ID" value="NZ_JAJATZ010000006.1"/>
</dbReference>
<dbReference type="PANTHER" id="PTHR10458">
    <property type="entry name" value="PEPTIDE DEFORMYLASE"/>
    <property type="match status" value="1"/>
</dbReference>
<dbReference type="PANTHER" id="PTHR10458:SF22">
    <property type="entry name" value="PEPTIDE DEFORMYLASE"/>
    <property type="match status" value="1"/>
</dbReference>
<keyword evidence="4" id="KW-1185">Reference proteome</keyword>
<feature type="binding site" evidence="2">
    <location>
        <position position="92"/>
    </location>
    <ligand>
        <name>Fe cation</name>
        <dbReference type="ChEBI" id="CHEBI:24875"/>
    </ligand>
</feature>
<sequence>MMPILQAPHPGLRAVCTPVADFDDGLRALTDAMFAAMYDAPGRGLAAPQVGVLSRVFVMDSTWKDAEPRPMVFVNPQIVDRSSDKAAISESCLSIPDQPVSVPRPAWVTLRWQGLDGVEQTDTFEGVEAVIVQHERDHLDGILITDYAVQA</sequence>
<comment type="caution">
    <text evidence="3">The sequence shown here is derived from an EMBL/GenBank/DDBJ whole genome shotgun (WGS) entry which is preliminary data.</text>
</comment>
<comment type="cofactor">
    <cofactor evidence="2">
        <name>Fe(2+)</name>
        <dbReference type="ChEBI" id="CHEBI:29033"/>
    </cofactor>
    <text evidence="2">Binds 1 Fe(2+) ion.</text>
</comment>
<keyword evidence="2" id="KW-0479">Metal-binding</keyword>
<feature type="binding site" evidence="2">
    <location>
        <position position="134"/>
    </location>
    <ligand>
        <name>Fe cation</name>
        <dbReference type="ChEBI" id="CHEBI:24875"/>
    </ligand>
</feature>
<dbReference type="EMBL" id="JAJATZ010000006">
    <property type="protein sequence ID" value="MCB5200169.1"/>
    <property type="molecule type" value="Genomic_DNA"/>
</dbReference>
<dbReference type="PIRSF" id="PIRSF004749">
    <property type="entry name" value="Pep_def"/>
    <property type="match status" value="1"/>
</dbReference>
<evidence type="ECO:0000313" key="3">
    <source>
        <dbReference type="EMBL" id="MCB5200169.1"/>
    </source>
</evidence>
<gene>
    <name evidence="2 3" type="primary">def</name>
    <name evidence="3" type="ORF">LGQ03_13040</name>
</gene>
<dbReference type="InterPro" id="IPR036821">
    <property type="entry name" value="Peptide_deformylase_sf"/>
</dbReference>
<evidence type="ECO:0000256" key="1">
    <source>
        <dbReference type="ARBA" id="ARBA00010759"/>
    </source>
</evidence>
<protein>
    <recommendedName>
        <fullName evidence="2">Peptide deformylase</fullName>
        <shortName evidence="2">PDF</shortName>
        <ecNumber evidence="2">3.5.1.88</ecNumber>
    </recommendedName>
    <alternativeName>
        <fullName evidence="2">Polypeptide deformylase</fullName>
    </alternativeName>
</protein>